<comment type="caution">
    <text evidence="2">The sequence shown here is derived from an EMBL/GenBank/DDBJ whole genome shotgun (WGS) entry which is preliminary data.</text>
</comment>
<feature type="compositionally biased region" description="Basic and acidic residues" evidence="1">
    <location>
        <begin position="10"/>
        <end position="27"/>
    </location>
</feature>
<feature type="compositionally biased region" description="Basic residues" evidence="1">
    <location>
        <begin position="82"/>
        <end position="97"/>
    </location>
</feature>
<proteinExistence type="predicted"/>
<evidence type="ECO:0000313" key="3">
    <source>
        <dbReference type="Proteomes" id="UP000299102"/>
    </source>
</evidence>
<sequence length="97" mass="10447">MARGAARASRMTERREPTVAARGEVRHWPAPRAAWPAPPRTARPALPTPRAPPSSERFSGVLRAAARASEALALPNPVGGRSGRRPGHRLVLHPTVR</sequence>
<dbReference type="AlphaFoldDB" id="A0A4C1Z1K8"/>
<gene>
    <name evidence="2" type="ORF">EVAR_102415_1</name>
</gene>
<feature type="region of interest" description="Disordered" evidence="1">
    <location>
        <begin position="74"/>
        <end position="97"/>
    </location>
</feature>
<keyword evidence="3" id="KW-1185">Reference proteome</keyword>
<feature type="region of interest" description="Disordered" evidence="1">
    <location>
        <begin position="1"/>
        <end position="57"/>
    </location>
</feature>
<evidence type="ECO:0000313" key="2">
    <source>
        <dbReference type="EMBL" id="GBP80485.1"/>
    </source>
</evidence>
<dbReference type="Proteomes" id="UP000299102">
    <property type="component" value="Unassembled WGS sequence"/>
</dbReference>
<name>A0A4C1Z1K8_EUMVA</name>
<reference evidence="2 3" key="1">
    <citation type="journal article" date="2019" name="Commun. Biol.">
        <title>The bagworm genome reveals a unique fibroin gene that provides high tensile strength.</title>
        <authorList>
            <person name="Kono N."/>
            <person name="Nakamura H."/>
            <person name="Ohtoshi R."/>
            <person name="Tomita M."/>
            <person name="Numata K."/>
            <person name="Arakawa K."/>
        </authorList>
    </citation>
    <scope>NUCLEOTIDE SEQUENCE [LARGE SCALE GENOMIC DNA]</scope>
</reference>
<organism evidence="2 3">
    <name type="scientific">Eumeta variegata</name>
    <name type="common">Bagworm moth</name>
    <name type="synonym">Eumeta japonica</name>
    <dbReference type="NCBI Taxonomy" id="151549"/>
    <lineage>
        <taxon>Eukaryota</taxon>
        <taxon>Metazoa</taxon>
        <taxon>Ecdysozoa</taxon>
        <taxon>Arthropoda</taxon>
        <taxon>Hexapoda</taxon>
        <taxon>Insecta</taxon>
        <taxon>Pterygota</taxon>
        <taxon>Neoptera</taxon>
        <taxon>Endopterygota</taxon>
        <taxon>Lepidoptera</taxon>
        <taxon>Glossata</taxon>
        <taxon>Ditrysia</taxon>
        <taxon>Tineoidea</taxon>
        <taxon>Psychidae</taxon>
        <taxon>Oiketicinae</taxon>
        <taxon>Eumeta</taxon>
    </lineage>
</organism>
<feature type="compositionally biased region" description="Pro residues" evidence="1">
    <location>
        <begin position="36"/>
        <end position="52"/>
    </location>
</feature>
<evidence type="ECO:0000256" key="1">
    <source>
        <dbReference type="SAM" id="MobiDB-lite"/>
    </source>
</evidence>
<accession>A0A4C1Z1K8</accession>
<dbReference type="EMBL" id="BGZK01001465">
    <property type="protein sequence ID" value="GBP80485.1"/>
    <property type="molecule type" value="Genomic_DNA"/>
</dbReference>
<protein>
    <submittedName>
        <fullName evidence="2">Uncharacterized protein</fullName>
    </submittedName>
</protein>